<feature type="region of interest" description="Disordered" evidence="1">
    <location>
        <begin position="38"/>
        <end position="57"/>
    </location>
</feature>
<organism evidence="2 3">
    <name type="scientific">Characodon lateralis</name>
    <dbReference type="NCBI Taxonomy" id="208331"/>
    <lineage>
        <taxon>Eukaryota</taxon>
        <taxon>Metazoa</taxon>
        <taxon>Chordata</taxon>
        <taxon>Craniata</taxon>
        <taxon>Vertebrata</taxon>
        <taxon>Euteleostomi</taxon>
        <taxon>Actinopterygii</taxon>
        <taxon>Neopterygii</taxon>
        <taxon>Teleostei</taxon>
        <taxon>Neoteleostei</taxon>
        <taxon>Acanthomorphata</taxon>
        <taxon>Ovalentaria</taxon>
        <taxon>Atherinomorphae</taxon>
        <taxon>Cyprinodontiformes</taxon>
        <taxon>Goodeidae</taxon>
        <taxon>Characodon</taxon>
    </lineage>
</organism>
<sequence length="232" mass="26281">MSLCWQTDITLQTGSKFLGECVKMAASRCSSSAGATASSFQKTSRKPPDNSALPGHGNIKPFFPKNTKVQHLLCTLNVLYVFAIISTQMFGSWLSVWERSAPFPMDEYATPMSHAIPLDTWSQYVLFNHVLDQGKAIVLCTQRQCGQPMTLTCNTSKRGSVIFLHFSLTLWRRTSKPWTRSSTETTSGRHCCATFITLCLFYQEYKVTLRQTVWPNHKQIHPSCDLQPLYRL</sequence>
<evidence type="ECO:0000313" key="2">
    <source>
        <dbReference type="EMBL" id="MED6294470.1"/>
    </source>
</evidence>
<keyword evidence="3" id="KW-1185">Reference proteome</keyword>
<dbReference type="EMBL" id="JAHUTJ010075857">
    <property type="protein sequence ID" value="MED6294470.1"/>
    <property type="molecule type" value="Genomic_DNA"/>
</dbReference>
<gene>
    <name evidence="2" type="ORF">CHARACLAT_021373</name>
</gene>
<protein>
    <submittedName>
        <fullName evidence="2">Uncharacterized protein</fullName>
    </submittedName>
</protein>
<proteinExistence type="predicted"/>
<name>A0ABU7F585_9TELE</name>
<reference evidence="2 3" key="1">
    <citation type="submission" date="2021-06" db="EMBL/GenBank/DDBJ databases">
        <authorList>
            <person name="Palmer J.M."/>
        </authorList>
    </citation>
    <scope>NUCLEOTIDE SEQUENCE [LARGE SCALE GENOMIC DNA]</scope>
    <source>
        <strain evidence="2 3">CL_MEX2019</strain>
        <tissue evidence="2">Muscle</tissue>
    </source>
</reference>
<accession>A0ABU7F585</accession>
<comment type="caution">
    <text evidence="2">The sequence shown here is derived from an EMBL/GenBank/DDBJ whole genome shotgun (WGS) entry which is preliminary data.</text>
</comment>
<evidence type="ECO:0000313" key="3">
    <source>
        <dbReference type="Proteomes" id="UP001352852"/>
    </source>
</evidence>
<dbReference type="Proteomes" id="UP001352852">
    <property type="component" value="Unassembled WGS sequence"/>
</dbReference>
<evidence type="ECO:0000256" key="1">
    <source>
        <dbReference type="SAM" id="MobiDB-lite"/>
    </source>
</evidence>